<accession>A0A512M9C9</accession>
<dbReference type="InterPro" id="IPR050583">
    <property type="entry name" value="Mycobacterial_A85_antigen"/>
</dbReference>
<evidence type="ECO:0000313" key="4">
    <source>
        <dbReference type="Proteomes" id="UP000321577"/>
    </source>
</evidence>
<keyword evidence="4" id="KW-1185">Reference proteome</keyword>
<dbReference type="PANTHER" id="PTHR48098">
    <property type="entry name" value="ENTEROCHELIN ESTERASE-RELATED"/>
    <property type="match status" value="1"/>
</dbReference>
<feature type="chain" id="PRO_5021781610" evidence="1">
    <location>
        <begin position="17"/>
        <end position="608"/>
    </location>
</feature>
<dbReference type="SUPFAM" id="SSF53474">
    <property type="entry name" value="alpha/beta-Hydrolases"/>
    <property type="match status" value="1"/>
</dbReference>
<dbReference type="Pfam" id="PF00756">
    <property type="entry name" value="Esterase"/>
    <property type="match status" value="1"/>
</dbReference>
<sequence length="608" mass="66953">MRLLLLPLFLLSIAIAAEPEFPLTADSQPQAGVPKGTMLKDSYKARDGSVFPGTEREYQIYLPAGHDKTKPAAFMVFQDGVIYQAPVVFDNLIARKDMPPLVGIFIKPGVVPAANENALPRYNRSYEYDSITPTYSEFLIDEFLPAIESKHGLKLSTDPNQSAISGNSSGGICAFMVAWHRPDRFRRVFTGVGTYVGIHGADQLPVLVRKFEPKPLRVFLQSGTGDNNLYCGDWWMANQMMERSLTWAGYDVNHAWGEGGHNQKHASQIFPEVLRWLWRDWQTTMEVKANPRGDSKWKGYEVVGDGEWKNIASFPPKKLPNVLGNSNPLPQTTALATSMSGEVYILFGHEIKVLPLDGPLIDHAVVPPKGQFVYDIAIGNDNQCHVLLSGPEDYLPKLGTFSRADKSHIQVYHTDLRGESFCIGQNQRVYVTSTLRQTYNDSPLGVELIKAGQPRDSMFASAGRPLPYGGAPAALTLSPDQTQLYAVDSASNHLWSFRLDASGKPSNGQIYHLLDEDWNGRTEKGGLCVDTNGWLYVATSLGIQVLDQAGRVNFIIPTPKAALDVCFGGKDLSELFIACGDTIYKRATKAKGVVSGQQAPIKPPAPKL</sequence>
<dbReference type="InterPro" id="IPR013658">
    <property type="entry name" value="SGL"/>
</dbReference>
<keyword evidence="1" id="KW-0732">Signal</keyword>
<reference evidence="3 4" key="1">
    <citation type="submission" date="2019-07" db="EMBL/GenBank/DDBJ databases">
        <title>Whole genome shotgun sequence of Brevifollis gellanilyticus NBRC 108608.</title>
        <authorList>
            <person name="Hosoyama A."/>
            <person name="Uohara A."/>
            <person name="Ohji S."/>
            <person name="Ichikawa N."/>
        </authorList>
    </citation>
    <scope>NUCLEOTIDE SEQUENCE [LARGE SCALE GENOMIC DNA]</scope>
    <source>
        <strain evidence="3 4">NBRC 108608</strain>
    </source>
</reference>
<dbReference type="InterPro" id="IPR011042">
    <property type="entry name" value="6-blade_b-propeller_TolB-like"/>
</dbReference>
<feature type="signal peptide" evidence="1">
    <location>
        <begin position="1"/>
        <end position="16"/>
    </location>
</feature>
<gene>
    <name evidence="3" type="ORF">BGE01nite_26270</name>
</gene>
<dbReference type="Proteomes" id="UP000321577">
    <property type="component" value="Unassembled WGS sequence"/>
</dbReference>
<dbReference type="RefSeq" id="WP_146850914.1">
    <property type="nucleotide sequence ID" value="NZ_BKAG01000016.1"/>
</dbReference>
<organism evidence="3 4">
    <name type="scientific">Brevifollis gellanilyticus</name>
    <dbReference type="NCBI Taxonomy" id="748831"/>
    <lineage>
        <taxon>Bacteria</taxon>
        <taxon>Pseudomonadati</taxon>
        <taxon>Verrucomicrobiota</taxon>
        <taxon>Verrucomicrobiia</taxon>
        <taxon>Verrucomicrobiales</taxon>
        <taxon>Verrucomicrobiaceae</taxon>
    </lineage>
</organism>
<dbReference type="SUPFAM" id="SSF63829">
    <property type="entry name" value="Calcium-dependent phosphotriesterase"/>
    <property type="match status" value="1"/>
</dbReference>
<protein>
    <submittedName>
        <fullName evidence="3">Gluconolactonase</fullName>
    </submittedName>
</protein>
<proteinExistence type="predicted"/>
<dbReference type="OrthoDB" id="178547at2"/>
<dbReference type="InterPro" id="IPR000801">
    <property type="entry name" value="Esterase-like"/>
</dbReference>
<dbReference type="InterPro" id="IPR029058">
    <property type="entry name" value="AB_hydrolase_fold"/>
</dbReference>
<evidence type="ECO:0000256" key="1">
    <source>
        <dbReference type="SAM" id="SignalP"/>
    </source>
</evidence>
<dbReference type="PANTHER" id="PTHR48098:SF3">
    <property type="entry name" value="IRON(III) ENTEROBACTIN ESTERASE"/>
    <property type="match status" value="1"/>
</dbReference>
<comment type="caution">
    <text evidence="3">The sequence shown here is derived from an EMBL/GenBank/DDBJ whole genome shotgun (WGS) entry which is preliminary data.</text>
</comment>
<evidence type="ECO:0000259" key="2">
    <source>
        <dbReference type="Pfam" id="PF08450"/>
    </source>
</evidence>
<name>A0A512M9C9_9BACT</name>
<feature type="domain" description="SMP-30/Gluconolactonase/LRE-like region" evidence="2">
    <location>
        <begin position="472"/>
        <end position="578"/>
    </location>
</feature>
<dbReference type="Gene3D" id="3.40.50.1820">
    <property type="entry name" value="alpha/beta hydrolase"/>
    <property type="match status" value="1"/>
</dbReference>
<dbReference type="Pfam" id="PF08450">
    <property type="entry name" value="SGL"/>
    <property type="match status" value="1"/>
</dbReference>
<evidence type="ECO:0000313" key="3">
    <source>
        <dbReference type="EMBL" id="GEP43336.1"/>
    </source>
</evidence>
<dbReference type="AlphaFoldDB" id="A0A512M9C9"/>
<dbReference type="EMBL" id="BKAG01000016">
    <property type="protein sequence ID" value="GEP43336.1"/>
    <property type="molecule type" value="Genomic_DNA"/>
</dbReference>
<dbReference type="Gene3D" id="2.120.10.30">
    <property type="entry name" value="TolB, C-terminal domain"/>
    <property type="match status" value="1"/>
</dbReference>